<keyword evidence="2" id="KW-0812">Transmembrane</keyword>
<feature type="compositionally biased region" description="Basic and acidic residues" evidence="1">
    <location>
        <begin position="191"/>
        <end position="214"/>
    </location>
</feature>
<gene>
    <name evidence="3" type="ORF">TIFTF001_007586</name>
</gene>
<dbReference type="EMBL" id="BTGU01000008">
    <property type="protein sequence ID" value="GMN38356.1"/>
    <property type="molecule type" value="Genomic_DNA"/>
</dbReference>
<evidence type="ECO:0000256" key="2">
    <source>
        <dbReference type="SAM" id="Phobius"/>
    </source>
</evidence>
<dbReference type="Proteomes" id="UP001187192">
    <property type="component" value="Unassembled WGS sequence"/>
</dbReference>
<proteinExistence type="predicted"/>
<keyword evidence="4" id="KW-1185">Reference proteome</keyword>
<feature type="region of interest" description="Disordered" evidence="1">
    <location>
        <begin position="116"/>
        <end position="138"/>
    </location>
</feature>
<feature type="compositionally biased region" description="Pro residues" evidence="1">
    <location>
        <begin position="164"/>
        <end position="188"/>
    </location>
</feature>
<protein>
    <submittedName>
        <fullName evidence="3">Uncharacterized protein</fullName>
    </submittedName>
</protein>
<evidence type="ECO:0000313" key="3">
    <source>
        <dbReference type="EMBL" id="GMN38356.1"/>
    </source>
</evidence>
<organism evidence="3 4">
    <name type="scientific">Ficus carica</name>
    <name type="common">Common fig</name>
    <dbReference type="NCBI Taxonomy" id="3494"/>
    <lineage>
        <taxon>Eukaryota</taxon>
        <taxon>Viridiplantae</taxon>
        <taxon>Streptophyta</taxon>
        <taxon>Embryophyta</taxon>
        <taxon>Tracheophyta</taxon>
        <taxon>Spermatophyta</taxon>
        <taxon>Magnoliopsida</taxon>
        <taxon>eudicotyledons</taxon>
        <taxon>Gunneridae</taxon>
        <taxon>Pentapetalae</taxon>
        <taxon>rosids</taxon>
        <taxon>fabids</taxon>
        <taxon>Rosales</taxon>
        <taxon>Moraceae</taxon>
        <taxon>Ficeae</taxon>
        <taxon>Ficus</taxon>
    </lineage>
</organism>
<feature type="compositionally biased region" description="Basic and acidic residues" evidence="1">
    <location>
        <begin position="239"/>
        <end position="258"/>
    </location>
</feature>
<comment type="caution">
    <text evidence="3">The sequence shown here is derived from an EMBL/GenBank/DDBJ whole genome shotgun (WGS) entry which is preliminary data.</text>
</comment>
<feature type="compositionally biased region" description="Gly residues" evidence="1">
    <location>
        <begin position="265"/>
        <end position="274"/>
    </location>
</feature>
<accession>A0AA88A6X4</accession>
<keyword evidence="2" id="KW-1133">Transmembrane helix</keyword>
<feature type="region of interest" description="Disordered" evidence="1">
    <location>
        <begin position="164"/>
        <end position="297"/>
    </location>
</feature>
<evidence type="ECO:0000256" key="1">
    <source>
        <dbReference type="SAM" id="MobiDB-lite"/>
    </source>
</evidence>
<reference evidence="3" key="1">
    <citation type="submission" date="2023-07" db="EMBL/GenBank/DDBJ databases">
        <title>draft genome sequence of fig (Ficus carica).</title>
        <authorList>
            <person name="Takahashi T."/>
            <person name="Nishimura K."/>
        </authorList>
    </citation>
    <scope>NUCLEOTIDE SEQUENCE</scope>
</reference>
<feature type="compositionally biased region" description="Gly residues" evidence="1">
    <location>
        <begin position="215"/>
        <end position="238"/>
    </location>
</feature>
<dbReference type="AlphaFoldDB" id="A0AA88A6X4"/>
<feature type="transmembrane region" description="Helical" evidence="2">
    <location>
        <begin position="143"/>
        <end position="163"/>
    </location>
</feature>
<evidence type="ECO:0000313" key="4">
    <source>
        <dbReference type="Proteomes" id="UP001187192"/>
    </source>
</evidence>
<name>A0AA88A6X4_FICCA</name>
<sequence length="297" mass="31362">MLSRRLKTIVVSIFCTSDCPIATRSSALGMEESEFSTARRGLGASKVAVARETHRMVGESVVETLKGSLSVKPFFRPLRFNRTVETLLVYYTYYTPYLTLPFPPKVFSIAGDLPAAGDGCRRPTPEPPTTGPSPGRRRPPFSLFPFISLLFLLSSPFSLFFSLPRPPTPTTGRPPPNPGPRQPSPPQPLQREGKREKGKREREEKRKKGEEREGGVAGGSGLGGGQPVVGGGGSGVGGRGREEKREKGEEREGKREKGGSPAAGAGAGGGGAGAGSPPSVAGGRKVAGDGEDYGWEG</sequence>
<keyword evidence="2" id="KW-0472">Membrane</keyword>